<dbReference type="STRING" id="351607.Acel_0886"/>
<dbReference type="PANTHER" id="PTHR30151">
    <property type="entry name" value="ALKANE SULFONATE ABC TRANSPORTER-RELATED, MEMBRANE SUBUNIT"/>
    <property type="match status" value="1"/>
</dbReference>
<dbReference type="AlphaFoldDB" id="A0LT99"/>
<dbReference type="InParanoid" id="A0LT99"/>
<feature type="transmembrane region" description="Helical" evidence="7">
    <location>
        <begin position="99"/>
        <end position="121"/>
    </location>
</feature>
<dbReference type="InterPro" id="IPR000515">
    <property type="entry name" value="MetI-like"/>
</dbReference>
<accession>A0LT99</accession>
<comment type="similarity">
    <text evidence="7">Belongs to the binding-protein-dependent transport system permease family.</text>
</comment>
<dbReference type="GO" id="GO:0055085">
    <property type="term" value="P:transmembrane transport"/>
    <property type="evidence" value="ECO:0007669"/>
    <property type="project" value="InterPro"/>
</dbReference>
<dbReference type="PROSITE" id="PS50928">
    <property type="entry name" value="ABC_TM1"/>
    <property type="match status" value="1"/>
</dbReference>
<keyword evidence="5 7" id="KW-1133">Transmembrane helix</keyword>
<proteinExistence type="inferred from homology"/>
<dbReference type="GO" id="GO:0005886">
    <property type="term" value="C:plasma membrane"/>
    <property type="evidence" value="ECO:0007669"/>
    <property type="project" value="UniProtKB-SubCell"/>
</dbReference>
<feature type="domain" description="ABC transmembrane type-1" evidence="8">
    <location>
        <begin position="61"/>
        <end position="241"/>
    </location>
</feature>
<keyword evidence="4 7" id="KW-0812">Transmembrane</keyword>
<evidence type="ECO:0000256" key="2">
    <source>
        <dbReference type="ARBA" id="ARBA00022448"/>
    </source>
</evidence>
<evidence type="ECO:0000256" key="7">
    <source>
        <dbReference type="RuleBase" id="RU363032"/>
    </source>
</evidence>
<feature type="transmembrane region" description="Helical" evidence="7">
    <location>
        <begin position="224"/>
        <end position="244"/>
    </location>
</feature>
<evidence type="ECO:0000256" key="4">
    <source>
        <dbReference type="ARBA" id="ARBA00022692"/>
    </source>
</evidence>
<evidence type="ECO:0000259" key="8">
    <source>
        <dbReference type="PROSITE" id="PS50928"/>
    </source>
</evidence>
<reference evidence="9 10" key="1">
    <citation type="journal article" date="2009" name="Genome Res.">
        <title>Complete genome of the cellulolytic thermophile Acidothermus cellulolyticus 11B provides insights into its ecophysiological and evolutionary adaptations.</title>
        <authorList>
            <person name="Barabote R.D."/>
            <person name="Xie G."/>
            <person name="Leu D.H."/>
            <person name="Normand P."/>
            <person name="Necsulea A."/>
            <person name="Daubin V."/>
            <person name="Medigue C."/>
            <person name="Adney W.S."/>
            <person name="Xu X.C."/>
            <person name="Lapidus A."/>
            <person name="Parales R.E."/>
            <person name="Detter C."/>
            <person name="Pujic P."/>
            <person name="Bruce D."/>
            <person name="Lavire C."/>
            <person name="Challacombe J.F."/>
            <person name="Brettin T.S."/>
            <person name="Berry A.M."/>
        </authorList>
    </citation>
    <scope>NUCLEOTIDE SEQUENCE [LARGE SCALE GENOMIC DNA]</scope>
    <source>
        <strain evidence="10">ATCC 43068 / DSM 8971 / 11B</strain>
    </source>
</reference>
<keyword evidence="6 7" id="KW-0472">Membrane</keyword>
<dbReference type="CDD" id="cd06261">
    <property type="entry name" value="TM_PBP2"/>
    <property type="match status" value="1"/>
</dbReference>
<feature type="transmembrane region" description="Helical" evidence="7">
    <location>
        <begin position="12"/>
        <end position="29"/>
    </location>
</feature>
<protein>
    <submittedName>
        <fullName evidence="9">Binding-protein-dependent transport systems inner membrane component</fullName>
    </submittedName>
</protein>
<dbReference type="HOGENOM" id="CLU_046113_2_2_11"/>
<dbReference type="PANTHER" id="PTHR30151:SF41">
    <property type="entry name" value="ABC TRANSPORTER PERMEASE PROTEIN"/>
    <property type="match status" value="1"/>
</dbReference>
<dbReference type="KEGG" id="ace:Acel_0886"/>
<evidence type="ECO:0000256" key="1">
    <source>
        <dbReference type="ARBA" id="ARBA00004651"/>
    </source>
</evidence>
<keyword evidence="2 7" id="KW-0813">Transport</keyword>
<evidence type="ECO:0000256" key="5">
    <source>
        <dbReference type="ARBA" id="ARBA00022989"/>
    </source>
</evidence>
<dbReference type="Pfam" id="PF00528">
    <property type="entry name" value="BPD_transp_1"/>
    <property type="match status" value="1"/>
</dbReference>
<feature type="transmembrane region" description="Helical" evidence="7">
    <location>
        <begin position="191"/>
        <end position="212"/>
    </location>
</feature>
<dbReference type="Proteomes" id="UP000008221">
    <property type="component" value="Chromosome"/>
</dbReference>
<evidence type="ECO:0000256" key="6">
    <source>
        <dbReference type="ARBA" id="ARBA00023136"/>
    </source>
</evidence>
<feature type="transmembrane region" description="Helical" evidence="7">
    <location>
        <begin position="167"/>
        <end position="185"/>
    </location>
</feature>
<dbReference type="RefSeq" id="WP_011719722.1">
    <property type="nucleotide sequence ID" value="NC_008578.1"/>
</dbReference>
<name>A0LT99_ACIC1</name>
<feature type="transmembrane region" description="Helical" evidence="7">
    <location>
        <begin position="65"/>
        <end position="87"/>
    </location>
</feature>
<dbReference type="InterPro" id="IPR035906">
    <property type="entry name" value="MetI-like_sf"/>
</dbReference>
<dbReference type="Gene3D" id="1.10.3720.10">
    <property type="entry name" value="MetI-like"/>
    <property type="match status" value="1"/>
</dbReference>
<gene>
    <name evidence="9" type="ordered locus">Acel_0886</name>
</gene>
<evidence type="ECO:0000256" key="3">
    <source>
        <dbReference type="ARBA" id="ARBA00022475"/>
    </source>
</evidence>
<sequence length="255" mass="27575">MQPDWRRRTRALAGYAGGVLLGVAAWQIVGSHSQPQIFVTLTATLRHLGSMIDDGTLPQALVNSFSVYGAGVGIAILLGALGGLLLARIRVLRVAFEPYIMGLYATPLIALIPFILALLGYRFWPKVVVVFLFCVFPVLLATQRGAQSVAVELMEVAKLYRSSERAIWLHVVIPYTLPFFMTGVRQALARGLVGMIAADIFLSANGLGGLLVSAAQQFSTAEMLAVVLVITVAGLMLMAVGRLVEKYFARWRVTG</sequence>
<evidence type="ECO:0000313" key="10">
    <source>
        <dbReference type="Proteomes" id="UP000008221"/>
    </source>
</evidence>
<comment type="subcellular location">
    <subcellularLocation>
        <location evidence="1 7">Cell membrane</location>
        <topology evidence="1 7">Multi-pass membrane protein</topology>
    </subcellularLocation>
</comment>
<dbReference type="FunCoup" id="A0LT99">
    <property type="interactions" value="49"/>
</dbReference>
<organism evidence="9 10">
    <name type="scientific">Acidothermus cellulolyticus (strain ATCC 43068 / DSM 8971 / 11B)</name>
    <dbReference type="NCBI Taxonomy" id="351607"/>
    <lineage>
        <taxon>Bacteria</taxon>
        <taxon>Bacillati</taxon>
        <taxon>Actinomycetota</taxon>
        <taxon>Actinomycetes</taxon>
        <taxon>Acidothermales</taxon>
        <taxon>Acidothermaceae</taxon>
        <taxon>Acidothermus</taxon>
    </lineage>
</organism>
<dbReference type="eggNOG" id="COG0600">
    <property type="taxonomic scope" value="Bacteria"/>
</dbReference>
<evidence type="ECO:0000313" key="9">
    <source>
        <dbReference type="EMBL" id="ABK52659.1"/>
    </source>
</evidence>
<dbReference type="SUPFAM" id="SSF161098">
    <property type="entry name" value="MetI-like"/>
    <property type="match status" value="1"/>
</dbReference>
<keyword evidence="10" id="KW-1185">Reference proteome</keyword>
<dbReference type="EMBL" id="CP000481">
    <property type="protein sequence ID" value="ABK52659.1"/>
    <property type="molecule type" value="Genomic_DNA"/>
</dbReference>
<keyword evidence="3" id="KW-1003">Cell membrane</keyword>